<dbReference type="Pfam" id="PF09356">
    <property type="entry name" value="Phage_BR0599"/>
    <property type="match status" value="1"/>
</dbReference>
<dbReference type="OrthoDB" id="6872689at2"/>
<organism evidence="2 3">
    <name type="scientific">Marilutibacter alkalisoli</name>
    <dbReference type="NCBI Taxonomy" id="2591633"/>
    <lineage>
        <taxon>Bacteria</taxon>
        <taxon>Pseudomonadati</taxon>
        <taxon>Pseudomonadota</taxon>
        <taxon>Gammaproteobacteria</taxon>
        <taxon>Lysobacterales</taxon>
        <taxon>Lysobacteraceae</taxon>
        <taxon>Marilutibacter</taxon>
    </lineage>
</organism>
<protein>
    <recommendedName>
        <fullName evidence="1">Bacteriophage phiJL001 Gp84 C-terminal domain-containing protein</fullName>
    </recommendedName>
</protein>
<feature type="domain" description="Bacteriophage phiJL001 Gp84 C-terminal" evidence="1">
    <location>
        <begin position="177"/>
        <end position="251"/>
    </location>
</feature>
<dbReference type="RefSeq" id="WP_141624171.1">
    <property type="nucleotide sequence ID" value="NZ_CP041242.1"/>
</dbReference>
<accession>A0A514BUY5</accession>
<evidence type="ECO:0000313" key="3">
    <source>
        <dbReference type="Proteomes" id="UP000317199"/>
    </source>
</evidence>
<proteinExistence type="predicted"/>
<evidence type="ECO:0000313" key="2">
    <source>
        <dbReference type="EMBL" id="QDH70839.1"/>
    </source>
</evidence>
<dbReference type="Proteomes" id="UP000317199">
    <property type="component" value="Chromosome"/>
</dbReference>
<dbReference type="EMBL" id="CP041242">
    <property type="protein sequence ID" value="QDH70839.1"/>
    <property type="molecule type" value="Genomic_DNA"/>
</dbReference>
<sequence length="260" mass="29100">MSLFARHVELIEFFRNSRFWRYTSGNRIYTAVGQDYLPYAIDTGRTMQSAEENRNNREIKAPVTLPFLDIWRPYPPMERIHVTIKRVKASDGSIERSWTGIVADVKETAFEATIRCQTLIAAAHGMGLRRNWQVPCPFATYGAQCGVPLEDFRVPASLTLVDGVTVQAAAFAAFPDGWFNGGFIRWQASAFETERRFVVTHSGDTLTLLTPMPGGVTAVDAFPGDDHSLQTCDEKFNNAVRYGGQHTIPEKNPFGSDPVF</sequence>
<dbReference type="AlphaFoldDB" id="A0A514BUY5"/>
<evidence type="ECO:0000259" key="1">
    <source>
        <dbReference type="Pfam" id="PF09356"/>
    </source>
</evidence>
<reference evidence="2 3" key="1">
    <citation type="submission" date="2019-06" db="EMBL/GenBank/DDBJ databases">
        <title>Lysobacter alkalisoli sp. nov. isolated from saline-alkali soil.</title>
        <authorList>
            <person name="Sun J.-Q."/>
            <person name="Xu L."/>
        </authorList>
    </citation>
    <scope>NUCLEOTIDE SEQUENCE [LARGE SCALE GENOMIC DNA]</scope>
    <source>
        <strain evidence="2 3">SJ-36</strain>
    </source>
</reference>
<dbReference type="InterPro" id="IPR018964">
    <property type="entry name" value="Phage_phiJL001_Gp84_C"/>
</dbReference>
<dbReference type="KEGG" id="lyj:FKV23_12670"/>
<gene>
    <name evidence="2" type="ORF">FKV23_12670</name>
</gene>
<keyword evidence="3" id="KW-1185">Reference proteome</keyword>
<name>A0A514BUY5_9GAMM</name>